<protein>
    <recommendedName>
        <fullName evidence="3">Coiled-coil domain-containing protein 86</fullName>
    </recommendedName>
</protein>
<dbReference type="GO" id="GO:0005694">
    <property type="term" value="C:chromosome"/>
    <property type="evidence" value="ECO:0007669"/>
    <property type="project" value="UniProtKB-SubCell"/>
</dbReference>
<keyword evidence="4" id="KW-0158">Chromosome</keyword>
<evidence type="ECO:0000256" key="7">
    <source>
        <dbReference type="ARBA" id="ARBA00023054"/>
    </source>
</evidence>
<reference evidence="11" key="1">
    <citation type="submission" date="2025-08" db="UniProtKB">
        <authorList>
            <consortium name="Ensembl"/>
        </authorList>
    </citation>
    <scope>IDENTIFICATION</scope>
</reference>
<reference evidence="11" key="2">
    <citation type="submission" date="2025-09" db="UniProtKB">
        <authorList>
            <consortium name="Ensembl"/>
        </authorList>
    </citation>
    <scope>IDENTIFICATION</scope>
</reference>
<evidence type="ECO:0000256" key="9">
    <source>
        <dbReference type="ARBA" id="ARBA00093307"/>
    </source>
</evidence>
<dbReference type="Proteomes" id="UP000261620">
    <property type="component" value="Unplaced"/>
</dbReference>
<evidence type="ECO:0000256" key="1">
    <source>
        <dbReference type="ARBA" id="ARBA00004286"/>
    </source>
</evidence>
<evidence type="ECO:0000313" key="11">
    <source>
        <dbReference type="Ensembl" id="ENSMMOP00000008316.1"/>
    </source>
</evidence>
<feature type="compositionally biased region" description="Low complexity" evidence="10">
    <location>
        <begin position="93"/>
        <end position="104"/>
    </location>
</feature>
<comment type="function">
    <text evidence="9">Required for proper chromosome segregation during mitosis and error-free mitotic progression.</text>
</comment>
<evidence type="ECO:0000313" key="12">
    <source>
        <dbReference type="Proteomes" id="UP000261620"/>
    </source>
</evidence>
<evidence type="ECO:0000256" key="4">
    <source>
        <dbReference type="ARBA" id="ARBA00022454"/>
    </source>
</evidence>
<accession>A0A3Q3VYF0</accession>
<organism evidence="11 12">
    <name type="scientific">Mola mola</name>
    <name type="common">Ocean sunfish</name>
    <name type="synonym">Tetraodon mola</name>
    <dbReference type="NCBI Taxonomy" id="94237"/>
    <lineage>
        <taxon>Eukaryota</taxon>
        <taxon>Metazoa</taxon>
        <taxon>Chordata</taxon>
        <taxon>Craniata</taxon>
        <taxon>Vertebrata</taxon>
        <taxon>Euteleostomi</taxon>
        <taxon>Actinopterygii</taxon>
        <taxon>Neopterygii</taxon>
        <taxon>Teleostei</taxon>
        <taxon>Neoteleostei</taxon>
        <taxon>Acanthomorphata</taxon>
        <taxon>Eupercaria</taxon>
        <taxon>Tetraodontiformes</taxon>
        <taxon>Molidae</taxon>
        <taxon>Mola</taxon>
    </lineage>
</organism>
<dbReference type="PANTHER" id="PTHR13557:SF1">
    <property type="entry name" value="COILED-COIL DOMAIN-CONTAINING PROTEIN 86"/>
    <property type="match status" value="1"/>
</dbReference>
<proteinExistence type="predicted"/>
<keyword evidence="5" id="KW-0597">Phosphoprotein</keyword>
<dbReference type="OMA" id="RVWKNRN"/>
<evidence type="ECO:0000256" key="3">
    <source>
        <dbReference type="ARBA" id="ARBA00016738"/>
    </source>
</evidence>
<sequence>MSKRLKSMSEESTRSGVGHSGEEVPDSETRRTRSGRKVRTPAALLDSEAPVRTPTRRTRRSVVQELTLVEENNTDVTVRTPESLPEEKLSVSAETEPQAEAAAANVSGAGTTHVSGPAPAETAPSSAETVPKKKPRLGPSGAQNPVIPLGKPKSGRVWKNRNKQRFSALVRDKQLCSSWEKKMEAKREKELVKKYSLQLKDDAARQKEKRKRREENLKRRAENERKAEIVQVIKNTAKIKRMKKKQLRKIEKRDTLALLQKSQKQNVKAKGHKSNKVVQELT</sequence>
<feature type="compositionally biased region" description="Basic and acidic residues" evidence="10">
    <location>
        <begin position="213"/>
        <end position="226"/>
    </location>
</feature>
<keyword evidence="7" id="KW-0175">Coiled coil</keyword>
<keyword evidence="12" id="KW-1185">Reference proteome</keyword>
<dbReference type="Ensembl" id="ENSMMOT00000008468.1">
    <property type="protein sequence ID" value="ENSMMOP00000008316.1"/>
    <property type="gene ID" value="ENSMMOG00000006446.1"/>
</dbReference>
<dbReference type="PANTHER" id="PTHR13557">
    <property type="entry name" value="COILED-COIL DOMAIN-CONTAINING PROTEIN 86"/>
    <property type="match status" value="1"/>
</dbReference>
<dbReference type="AlphaFoldDB" id="A0A3Q3VYF0"/>
<evidence type="ECO:0000256" key="6">
    <source>
        <dbReference type="ARBA" id="ARBA00022934"/>
    </source>
</evidence>
<keyword evidence="6" id="KW-0164">Citrullination</keyword>
<feature type="region of interest" description="Disordered" evidence="10">
    <location>
        <begin position="261"/>
        <end position="282"/>
    </location>
</feature>
<comment type="subcellular location">
    <subcellularLocation>
        <location evidence="1">Chromosome</location>
    </subcellularLocation>
    <subcellularLocation>
        <location evidence="2">Nucleus</location>
        <location evidence="2">Nucleolus</location>
    </subcellularLocation>
</comment>
<evidence type="ECO:0000256" key="10">
    <source>
        <dbReference type="SAM" id="MobiDB-lite"/>
    </source>
</evidence>
<dbReference type="InterPro" id="IPR026570">
    <property type="entry name" value="CCDC86"/>
</dbReference>
<name>A0A3Q3VYF0_MOLML</name>
<evidence type="ECO:0000256" key="5">
    <source>
        <dbReference type="ARBA" id="ARBA00022553"/>
    </source>
</evidence>
<keyword evidence="8" id="KW-0539">Nucleus</keyword>
<evidence type="ECO:0000256" key="2">
    <source>
        <dbReference type="ARBA" id="ARBA00004604"/>
    </source>
</evidence>
<evidence type="ECO:0000256" key="8">
    <source>
        <dbReference type="ARBA" id="ARBA00023242"/>
    </source>
</evidence>
<feature type="region of interest" description="Disordered" evidence="10">
    <location>
        <begin position="1"/>
        <end position="159"/>
    </location>
</feature>
<dbReference type="STRING" id="94237.ENSMMOP00000008316"/>
<feature type="region of interest" description="Disordered" evidence="10">
    <location>
        <begin position="200"/>
        <end position="226"/>
    </location>
</feature>
<feature type="compositionally biased region" description="Low complexity" evidence="10">
    <location>
        <begin position="117"/>
        <end position="129"/>
    </location>
</feature>
<dbReference type="GO" id="GO:0005730">
    <property type="term" value="C:nucleolus"/>
    <property type="evidence" value="ECO:0007669"/>
    <property type="project" value="UniProtKB-SubCell"/>
</dbReference>